<accession>A0A895XQR8</accession>
<proteinExistence type="predicted"/>
<reference evidence="1" key="1">
    <citation type="submission" date="2021-02" db="EMBL/GenBank/DDBJ databases">
        <title>Natronoglycomyces albus gen. nov., sp. nov, a haloalkaliphilic actinobacterium from a soda solonchak soil.</title>
        <authorList>
            <person name="Sorokin D.Y."/>
            <person name="Khijniak T.V."/>
            <person name="Zakharycheva A.P."/>
            <person name="Boueva O.V."/>
            <person name="Ariskina E.V."/>
            <person name="Hahnke R.L."/>
            <person name="Bunk B."/>
            <person name="Sproer C."/>
            <person name="Schumann P."/>
            <person name="Evtushenko L.I."/>
            <person name="Kublanov I.V."/>
        </authorList>
    </citation>
    <scope>NUCLEOTIDE SEQUENCE</scope>
    <source>
        <strain evidence="1">DSM 106290</strain>
    </source>
</reference>
<organism evidence="1 2">
    <name type="scientific">Natronoglycomyces albus</name>
    <dbReference type="NCBI Taxonomy" id="2811108"/>
    <lineage>
        <taxon>Bacteria</taxon>
        <taxon>Bacillati</taxon>
        <taxon>Actinomycetota</taxon>
        <taxon>Actinomycetes</taxon>
        <taxon>Glycomycetales</taxon>
        <taxon>Glycomycetaceae</taxon>
        <taxon>Natronoglycomyces</taxon>
    </lineage>
</organism>
<name>A0A895XQR8_9ACTN</name>
<dbReference type="AlphaFoldDB" id="A0A895XQR8"/>
<evidence type="ECO:0000313" key="1">
    <source>
        <dbReference type="EMBL" id="QSB05873.1"/>
    </source>
</evidence>
<gene>
    <name evidence="1" type="ORF">JQS30_02805</name>
</gene>
<keyword evidence="2" id="KW-1185">Reference proteome</keyword>
<protein>
    <submittedName>
        <fullName evidence="1">Uncharacterized protein</fullName>
    </submittedName>
</protein>
<dbReference type="KEGG" id="nav:JQS30_02805"/>
<evidence type="ECO:0000313" key="2">
    <source>
        <dbReference type="Proteomes" id="UP000662939"/>
    </source>
</evidence>
<dbReference type="Proteomes" id="UP000662939">
    <property type="component" value="Chromosome"/>
</dbReference>
<sequence length="108" mass="12262">MSREFDPDAAKSIHSELVHLIEKLEVNQDMVGRGDLSYAPAFGLVLSGQNTAQANYENLHYTAWNNLDATRRGMYSALSWLEMVMKQHGITEYENVRELDALKEATDE</sequence>
<dbReference type="RefSeq" id="WP_213171884.1">
    <property type="nucleotide sequence ID" value="NZ_CP070496.1"/>
</dbReference>
<dbReference type="EMBL" id="CP070496">
    <property type="protein sequence ID" value="QSB05873.1"/>
    <property type="molecule type" value="Genomic_DNA"/>
</dbReference>